<gene>
    <name evidence="8" type="ORF">F1559_002178</name>
</gene>
<dbReference type="GO" id="GO:0005794">
    <property type="term" value="C:Golgi apparatus"/>
    <property type="evidence" value="ECO:0007669"/>
    <property type="project" value="TreeGrafter"/>
</dbReference>
<reference evidence="8 9" key="1">
    <citation type="journal article" date="2020" name="J. Phycol.">
        <title>Comparative genome analysis reveals Cyanidiococcus gen. nov., a new extremophilic red algal genus sister to Cyanidioschyzon (Cyanidioschyzonaceae, Rhodophyta).</title>
        <authorList>
            <person name="Liu S.-L."/>
            <person name="Chiang Y.-R."/>
            <person name="Yoon H.S."/>
            <person name="Fu H.-Y."/>
        </authorList>
    </citation>
    <scope>NUCLEOTIDE SEQUENCE [LARGE SCALE GENOMIC DNA]</scope>
    <source>
        <strain evidence="8 9">THAL066</strain>
    </source>
</reference>
<dbReference type="EMBL" id="VWRR01000004">
    <property type="protein sequence ID" value="KAF6004128.1"/>
    <property type="molecule type" value="Genomic_DNA"/>
</dbReference>
<protein>
    <recommendedName>
        <fullName evidence="6">GDT1 family protein</fullName>
    </recommendedName>
</protein>
<evidence type="ECO:0000256" key="6">
    <source>
        <dbReference type="RuleBase" id="RU365102"/>
    </source>
</evidence>
<evidence type="ECO:0000256" key="2">
    <source>
        <dbReference type="ARBA" id="ARBA00009190"/>
    </source>
</evidence>
<evidence type="ECO:0000256" key="7">
    <source>
        <dbReference type="SAM" id="MobiDB-lite"/>
    </source>
</evidence>
<feature type="compositionally biased region" description="Polar residues" evidence="7">
    <location>
        <begin position="37"/>
        <end position="47"/>
    </location>
</feature>
<keyword evidence="3 6" id="KW-0812">Transmembrane</keyword>
<dbReference type="AlphaFoldDB" id="A0A7J7IM56"/>
<dbReference type="InterPro" id="IPR001727">
    <property type="entry name" value="GDT1-like"/>
</dbReference>
<dbReference type="Proteomes" id="UP000530660">
    <property type="component" value="Unassembled WGS sequence"/>
</dbReference>
<evidence type="ECO:0000256" key="4">
    <source>
        <dbReference type="ARBA" id="ARBA00022989"/>
    </source>
</evidence>
<comment type="caution">
    <text evidence="6">Lacks conserved residue(s) required for the propagation of feature annotation.</text>
</comment>
<dbReference type="GO" id="GO:0032472">
    <property type="term" value="P:Golgi calcium ion transport"/>
    <property type="evidence" value="ECO:0007669"/>
    <property type="project" value="TreeGrafter"/>
</dbReference>
<dbReference type="GO" id="GO:0015085">
    <property type="term" value="F:calcium ion transmembrane transporter activity"/>
    <property type="evidence" value="ECO:0007669"/>
    <property type="project" value="TreeGrafter"/>
</dbReference>
<dbReference type="GO" id="GO:0016020">
    <property type="term" value="C:membrane"/>
    <property type="evidence" value="ECO:0007669"/>
    <property type="project" value="UniProtKB-SubCell"/>
</dbReference>
<evidence type="ECO:0000256" key="5">
    <source>
        <dbReference type="ARBA" id="ARBA00023136"/>
    </source>
</evidence>
<dbReference type="PANTHER" id="PTHR12608:SF6">
    <property type="entry name" value="PROTEIN PAM71, CHLOROPLASTIC"/>
    <property type="match status" value="1"/>
</dbReference>
<sequence>MMSGRFREDDDCPEEVEAEVLIREREAQFGRGRTRNLGESQTESSETAKGHPRLSQAGAALAAIAMPLASHAQLTAAVEAFTLVFLAEWGDRSMLATIALSAAKNPFGVTAGAISGHLVASLLAILGGSVLGRYFSERVVAVLSGGFFIIFAIMTLFGVF</sequence>
<dbReference type="PANTHER" id="PTHR12608">
    <property type="entry name" value="TRANSMEMBRANE PROTEIN HTP-1 RELATED"/>
    <property type="match status" value="1"/>
</dbReference>
<feature type="region of interest" description="Disordered" evidence="7">
    <location>
        <begin position="31"/>
        <end position="51"/>
    </location>
</feature>
<feature type="transmembrane region" description="Helical" evidence="6">
    <location>
        <begin position="139"/>
        <end position="159"/>
    </location>
</feature>
<evidence type="ECO:0000313" key="8">
    <source>
        <dbReference type="EMBL" id="KAF6004128.1"/>
    </source>
</evidence>
<dbReference type="Pfam" id="PF01169">
    <property type="entry name" value="GDT1"/>
    <property type="match status" value="1"/>
</dbReference>
<keyword evidence="4 6" id="KW-1133">Transmembrane helix</keyword>
<evidence type="ECO:0000313" key="9">
    <source>
        <dbReference type="Proteomes" id="UP000530660"/>
    </source>
</evidence>
<feature type="transmembrane region" description="Helical" evidence="6">
    <location>
        <begin position="107"/>
        <end position="127"/>
    </location>
</feature>
<organism evidence="8 9">
    <name type="scientific">Cyanidiococcus yangmingshanensis</name>
    <dbReference type="NCBI Taxonomy" id="2690220"/>
    <lineage>
        <taxon>Eukaryota</taxon>
        <taxon>Rhodophyta</taxon>
        <taxon>Bangiophyceae</taxon>
        <taxon>Cyanidiales</taxon>
        <taxon>Cyanidiaceae</taxon>
        <taxon>Cyanidiococcus</taxon>
    </lineage>
</organism>
<accession>A0A7J7IM56</accession>
<dbReference type="GO" id="GO:0032468">
    <property type="term" value="P:Golgi calcium ion homeostasis"/>
    <property type="evidence" value="ECO:0007669"/>
    <property type="project" value="TreeGrafter"/>
</dbReference>
<evidence type="ECO:0000256" key="1">
    <source>
        <dbReference type="ARBA" id="ARBA00004141"/>
    </source>
</evidence>
<comment type="subcellular location">
    <subcellularLocation>
        <location evidence="1 6">Membrane</location>
        <topology evidence="1 6">Multi-pass membrane protein</topology>
    </subcellularLocation>
</comment>
<keyword evidence="5 6" id="KW-0472">Membrane</keyword>
<evidence type="ECO:0000256" key="3">
    <source>
        <dbReference type="ARBA" id="ARBA00022692"/>
    </source>
</evidence>
<comment type="similarity">
    <text evidence="2 6">Belongs to the GDT1 family.</text>
</comment>
<name>A0A7J7IM56_9RHOD</name>
<dbReference type="GO" id="GO:0005384">
    <property type="term" value="F:manganese ion transmembrane transporter activity"/>
    <property type="evidence" value="ECO:0007669"/>
    <property type="project" value="TreeGrafter"/>
</dbReference>
<proteinExistence type="inferred from homology"/>
<comment type="caution">
    <text evidence="8">The sequence shown here is derived from an EMBL/GenBank/DDBJ whole genome shotgun (WGS) entry which is preliminary data.</text>
</comment>
<keyword evidence="9" id="KW-1185">Reference proteome</keyword>
<dbReference type="OrthoDB" id="442680at2759"/>